<keyword evidence="2" id="KW-0680">Restriction system</keyword>
<evidence type="ECO:0000313" key="4">
    <source>
        <dbReference type="EMBL" id="VCU54306.1"/>
    </source>
</evidence>
<sequence length="508" mass="58792">MPLDITLESWLWDAACAIRGPVGAPKFKDSILPLAFLERLSDVLEEELYRLAEECSNREVALSLVEEERKEGAIAQGRGLVRFYIPEEARWTNIRKQDKGLGQYLTNAVRKKKLSRMVMSVEAELRKRVIEHLRELGFKVENGELALEGNSDKHFLRRLHDAVRRLALYQMQGWVENLWPRLRPYFADGRDINPEAIRPVLVEATTPWQRELFRLARLTWSLPYSKGYGRRLRFLILDEGNRNPEGQPYLMGILALQSPPLSFPPRDRRFQYPPGRKTELVNQTMDIHTLGALPPYSYLLGGKLVALAAASNEVREAYRRKYEGRRTEIEGRVLPAHLVALTTTSAFGRSSLYNRLKYNGEPIAISIGYTEGYGTFHLEPLYPLFREYLEAQGISTRGGYNVGPRIKWQTCVRALERLGFSGALLKHTIRREVFLFPLIHNLDDYMEGRTDEPEYKDLPFADLGAYWRERWLLPRVARVDGWYKWEAEQLLESLLVRNEATGVRSDER</sequence>
<dbReference type="InterPro" id="IPR029063">
    <property type="entry name" value="SAM-dependent_MTases_sf"/>
</dbReference>
<dbReference type="GO" id="GO:0009307">
    <property type="term" value="P:DNA restriction-modification system"/>
    <property type="evidence" value="ECO:0007669"/>
    <property type="project" value="UniProtKB-KW"/>
</dbReference>
<evidence type="ECO:0000256" key="1">
    <source>
        <dbReference type="ARBA" id="ARBA00006594"/>
    </source>
</evidence>
<proteinExistence type="inferred from homology"/>
<dbReference type="Gene3D" id="1.20.1260.30">
    <property type="match status" value="1"/>
</dbReference>
<organism evidence="4 5">
    <name type="scientific">Thermus thermophilus</name>
    <dbReference type="NCBI Taxonomy" id="274"/>
    <lineage>
        <taxon>Bacteria</taxon>
        <taxon>Thermotogati</taxon>
        <taxon>Deinococcota</taxon>
        <taxon>Deinococci</taxon>
        <taxon>Thermales</taxon>
        <taxon>Thermaceae</taxon>
        <taxon>Thermus</taxon>
    </lineage>
</organism>
<dbReference type="InterPro" id="IPR022749">
    <property type="entry name" value="D12N6_MeTrfase_N"/>
</dbReference>
<evidence type="ECO:0000313" key="5">
    <source>
        <dbReference type="Proteomes" id="UP000279841"/>
    </source>
</evidence>
<comment type="similarity">
    <text evidence="1">Belongs to the N(4)/N(6)-methyltransferase family.</text>
</comment>
<feature type="domain" description="N6 adenine-specific DNA methyltransferase N-terminal" evidence="3">
    <location>
        <begin position="7"/>
        <end position="111"/>
    </location>
</feature>
<name>A0A1J1ENL8_THETH</name>
<dbReference type="RefSeq" id="WP_096411242.1">
    <property type="nucleotide sequence ID" value="NZ_AP025158.1"/>
</dbReference>
<dbReference type="InterPro" id="IPR025639">
    <property type="entry name" value="DruA"/>
</dbReference>
<dbReference type="InterPro" id="IPR038333">
    <property type="entry name" value="T1MK-like_N_sf"/>
</dbReference>
<dbReference type="Pfam" id="PF12161">
    <property type="entry name" value="HsdM_N"/>
    <property type="match status" value="1"/>
</dbReference>
<dbReference type="SUPFAM" id="SSF53335">
    <property type="entry name" value="S-adenosyl-L-methionine-dependent methyltransferases"/>
    <property type="match status" value="1"/>
</dbReference>
<reference evidence="4 5" key="1">
    <citation type="submission" date="2018-10" db="EMBL/GenBank/DDBJ databases">
        <authorList>
            <person name="Peiro R."/>
            <person name="Begona"/>
            <person name="Cbmso G."/>
            <person name="Lopez M."/>
            <person name="Gonzalez S."/>
            <person name="Sacristan E."/>
            <person name="Castillo E."/>
        </authorList>
    </citation>
    <scope>NUCLEOTIDE SEQUENCE [LARGE SCALE GENOMIC DNA]</scope>
    <source>
        <strain evidence="4">TTHNAR1</strain>
    </source>
</reference>
<dbReference type="Proteomes" id="UP000279841">
    <property type="component" value="Chromosome"/>
</dbReference>
<evidence type="ECO:0000256" key="2">
    <source>
        <dbReference type="ARBA" id="ARBA00022747"/>
    </source>
</evidence>
<dbReference type="Pfam" id="PF14236">
    <property type="entry name" value="DruA"/>
    <property type="match status" value="1"/>
</dbReference>
<evidence type="ECO:0000259" key="3">
    <source>
        <dbReference type="Pfam" id="PF12161"/>
    </source>
</evidence>
<accession>A0A1J1ENL8</accession>
<gene>
    <name evidence="4" type="ORF">TTHN1_02117</name>
</gene>
<dbReference type="EMBL" id="LR027517">
    <property type="protein sequence ID" value="VCU54306.1"/>
    <property type="molecule type" value="Genomic_DNA"/>
</dbReference>
<dbReference type="AlphaFoldDB" id="A0A1J1ENL8"/>
<protein>
    <recommendedName>
        <fullName evidence="3">N6 adenine-specific DNA methyltransferase N-terminal domain-containing protein</fullName>
    </recommendedName>
</protein>